<name>A0A0M2SMA5_9STAP</name>
<dbReference type="STRING" id="1432562.WN59_08975"/>
<dbReference type="RefSeq" id="WP_046516033.1">
    <property type="nucleotide sequence ID" value="NZ_LAYZ01000024.1"/>
</dbReference>
<dbReference type="OrthoDB" id="2390055at2"/>
<keyword evidence="2" id="KW-1185">Reference proteome</keyword>
<accession>A0A0M2SMA5</accession>
<proteinExistence type="predicted"/>
<organism evidence="1 2">
    <name type="scientific">Salinicoccus sediminis</name>
    <dbReference type="NCBI Taxonomy" id="1432562"/>
    <lineage>
        <taxon>Bacteria</taxon>
        <taxon>Bacillati</taxon>
        <taxon>Bacillota</taxon>
        <taxon>Bacilli</taxon>
        <taxon>Bacillales</taxon>
        <taxon>Staphylococcaceae</taxon>
        <taxon>Salinicoccus</taxon>
    </lineage>
</organism>
<dbReference type="AlphaFoldDB" id="A0A0M2SMA5"/>
<evidence type="ECO:0000313" key="2">
    <source>
        <dbReference type="Proteomes" id="UP000034287"/>
    </source>
</evidence>
<dbReference type="Proteomes" id="UP000034287">
    <property type="component" value="Unassembled WGS sequence"/>
</dbReference>
<reference evidence="1 2" key="1">
    <citation type="submission" date="2015-04" db="EMBL/GenBank/DDBJ databases">
        <title>Taxonomic description and genome sequence of Salinicoccus sediminis sp. nov., a novel hyper halotolerant bacterium isolated from marine sediment.</title>
        <authorList>
            <person name="Mathan Kumar R."/>
            <person name="Kaur G."/>
            <person name="Kumar N."/>
            <person name="Kumar A."/>
            <person name="Singh N.K."/>
            <person name="Kaur N."/>
            <person name="Mayilraj S."/>
        </authorList>
    </citation>
    <scope>NUCLEOTIDE SEQUENCE [LARGE SCALE GENOMIC DNA]</scope>
    <source>
        <strain evidence="1 2">SV-16</strain>
    </source>
</reference>
<evidence type="ECO:0000313" key="1">
    <source>
        <dbReference type="EMBL" id="KKK33740.1"/>
    </source>
</evidence>
<comment type="caution">
    <text evidence="1">The sequence shown here is derived from an EMBL/GenBank/DDBJ whole genome shotgun (WGS) entry which is preliminary data.</text>
</comment>
<gene>
    <name evidence="1" type="ORF">WN59_08975</name>
</gene>
<dbReference type="PATRIC" id="fig|1432562.3.peg.1771"/>
<dbReference type="EMBL" id="LAYZ01000024">
    <property type="protein sequence ID" value="KKK33740.1"/>
    <property type="molecule type" value="Genomic_DNA"/>
</dbReference>
<sequence length="99" mass="11757">MDMEGYKKGVKCSDCHSFDMDILSSRLFMCSDCGVVVGVENQIRDYFLHYTKIIPDEVYTRRDIQDHINIGLTEYTLQKVIKSNFRKLDNRERIYYFSP</sequence>
<protein>
    <submittedName>
        <fullName evidence="1">Uncharacterized protein</fullName>
    </submittedName>
</protein>